<gene>
    <name evidence="1" type="ORF">IEE83_04110</name>
</gene>
<sequence length="46" mass="5328">MAKIKRNIPLKLTGEQIVNKKLKEMNELLKDVDLSKLPKRPNANQE</sequence>
<name>A0ABR9W6K5_9BACT</name>
<dbReference type="RefSeq" id="WP_194119354.1">
    <property type="nucleotide sequence ID" value="NZ_JACYGY010000001.1"/>
</dbReference>
<dbReference type="EMBL" id="JACYGY010000001">
    <property type="protein sequence ID" value="MBE9461058.1"/>
    <property type="molecule type" value="Genomic_DNA"/>
</dbReference>
<protein>
    <submittedName>
        <fullName evidence="1">Uncharacterized protein</fullName>
    </submittedName>
</protein>
<comment type="caution">
    <text evidence="1">The sequence shown here is derived from an EMBL/GenBank/DDBJ whole genome shotgun (WGS) entry which is preliminary data.</text>
</comment>
<accession>A0ABR9W6K5</accession>
<evidence type="ECO:0000313" key="1">
    <source>
        <dbReference type="EMBL" id="MBE9461058.1"/>
    </source>
</evidence>
<evidence type="ECO:0000313" key="2">
    <source>
        <dbReference type="Proteomes" id="UP000634134"/>
    </source>
</evidence>
<organism evidence="1 2">
    <name type="scientific">Dyadobacter subterraneus</name>
    <dbReference type="NCBI Taxonomy" id="2773304"/>
    <lineage>
        <taxon>Bacteria</taxon>
        <taxon>Pseudomonadati</taxon>
        <taxon>Bacteroidota</taxon>
        <taxon>Cytophagia</taxon>
        <taxon>Cytophagales</taxon>
        <taxon>Spirosomataceae</taxon>
        <taxon>Dyadobacter</taxon>
    </lineage>
</organism>
<keyword evidence="2" id="KW-1185">Reference proteome</keyword>
<proteinExistence type="predicted"/>
<reference evidence="2" key="1">
    <citation type="submission" date="2023-07" db="EMBL/GenBank/DDBJ databases">
        <title>Dyadobacter sp. nov 'subterranea' isolated from contaminted grondwater.</title>
        <authorList>
            <person name="Szabo I."/>
            <person name="Al-Omari J."/>
            <person name="Szerdahelyi S.G."/>
            <person name="Rado J."/>
        </authorList>
    </citation>
    <scope>NUCLEOTIDE SEQUENCE [LARGE SCALE GENOMIC DNA]</scope>
    <source>
        <strain evidence="2">UP-52</strain>
    </source>
</reference>
<dbReference type="Proteomes" id="UP000634134">
    <property type="component" value="Unassembled WGS sequence"/>
</dbReference>